<organism evidence="1 2">
    <name type="scientific">Candidatus Nitrosomaritimum aestuariumsis</name>
    <dbReference type="NCBI Taxonomy" id="3342354"/>
    <lineage>
        <taxon>Archaea</taxon>
        <taxon>Nitrososphaerota</taxon>
        <taxon>Nitrososphaeria</taxon>
        <taxon>Nitrosopumilales</taxon>
        <taxon>Nitrosopumilaceae</taxon>
        <taxon>Candidatus Nitrosomaritimum</taxon>
    </lineage>
</organism>
<evidence type="ECO:0000313" key="1">
    <source>
        <dbReference type="EMBL" id="MBA4462815.1"/>
    </source>
</evidence>
<accession>A0AC60W728</accession>
<protein>
    <submittedName>
        <fullName evidence="1">Uncharacterized protein</fullName>
    </submittedName>
</protein>
<proteinExistence type="predicted"/>
<reference evidence="1 2" key="1">
    <citation type="journal article" date="2020" name="Appl. Environ. Microbiol.">
        <title>Genomic Characteristics of a Novel Species of Ammonia-Oxidizing Archaea from the Jiulong River Estuary.</title>
        <authorList>
            <person name="Zou D."/>
            <person name="Wan R."/>
            <person name="Han L."/>
            <person name="Xu M.N."/>
            <person name="Liu Y."/>
            <person name="Liu H."/>
            <person name="Kao S.J."/>
            <person name="Li M."/>
        </authorList>
    </citation>
    <scope>NUCLEOTIDE SEQUENCE [LARGE SCALE GENOMIC DNA]</scope>
    <source>
        <strain evidence="1">S2bin1</strain>
    </source>
</reference>
<feature type="non-terminal residue" evidence="1">
    <location>
        <position position="1"/>
    </location>
</feature>
<dbReference type="EMBL" id="JACEMX010000035">
    <property type="protein sequence ID" value="MBA4462815.1"/>
    <property type="molecule type" value="Genomic_DNA"/>
</dbReference>
<gene>
    <name evidence="1" type="ORF">H2B01_01340</name>
</gene>
<comment type="caution">
    <text evidence="1">The sequence shown here is derived from an EMBL/GenBank/DDBJ whole genome shotgun (WGS) entry which is preliminary data.</text>
</comment>
<evidence type="ECO:0000313" key="2">
    <source>
        <dbReference type="Proteomes" id="UP000591542"/>
    </source>
</evidence>
<sequence length="113" mass="13133">EFPRSKKRYSFSEHILHYIVTVHSKDPIEEINLIEKFLGIIYSNPEIPISNTVKKAHVRINFTDKPIEIWNKFFPSTPYIPSILLTVHGSGVLYLDSEVKTGIDGNFYYSNKF</sequence>
<dbReference type="Proteomes" id="UP000591542">
    <property type="component" value="Unassembled WGS sequence"/>
</dbReference>
<name>A0AC60W728_9ARCH</name>